<comment type="caution">
    <text evidence="2">The sequence shown here is derived from an EMBL/GenBank/DDBJ whole genome shotgun (WGS) entry which is preliminary data.</text>
</comment>
<sequence length="172" mass="19423">NMPALKNIRQEKFCQFYVKSGHITEAYRQAGFESKTPDGNASRLISSDRIQRRIREIQAKNDRKMALSRDEALNILAEIARGPRDEFIKASDQERAIEIAARMCGWNEPDEVRLSAANTLTGYLLELRKESLNTPMLLEDEPKPDNGSNNGLNEEGVEDLIDASVDAQRLMS</sequence>
<dbReference type="EMBL" id="JAGHQL010000421">
    <property type="protein sequence ID" value="KAH0533613.1"/>
    <property type="molecule type" value="Genomic_DNA"/>
</dbReference>
<reference evidence="2" key="1">
    <citation type="submission" date="2021-03" db="EMBL/GenBank/DDBJ databases">
        <title>Comparative genomics and phylogenomic investigation of the class Geoglossomycetes provide insights into ecological specialization and systematics.</title>
        <authorList>
            <person name="Melie T."/>
            <person name="Pirro S."/>
            <person name="Miller A.N."/>
            <person name="Quandt A."/>
        </authorList>
    </citation>
    <scope>NUCLEOTIDE SEQUENCE</scope>
    <source>
        <strain evidence="2">GBOQ0MN5Z8</strain>
    </source>
</reference>
<accession>A0A9P8HYV2</accession>
<evidence type="ECO:0000313" key="2">
    <source>
        <dbReference type="EMBL" id="KAH0533613.1"/>
    </source>
</evidence>
<keyword evidence="3" id="KW-1185">Reference proteome</keyword>
<proteinExistence type="predicted"/>
<dbReference type="Pfam" id="PF03592">
    <property type="entry name" value="Terminase_2"/>
    <property type="match status" value="1"/>
</dbReference>
<dbReference type="Proteomes" id="UP000698800">
    <property type="component" value="Unassembled WGS sequence"/>
</dbReference>
<dbReference type="InterPro" id="IPR005335">
    <property type="entry name" value="Terminase_ssu"/>
</dbReference>
<organism evidence="2 3">
    <name type="scientific">Glutinoglossum americanum</name>
    <dbReference type="NCBI Taxonomy" id="1670608"/>
    <lineage>
        <taxon>Eukaryota</taxon>
        <taxon>Fungi</taxon>
        <taxon>Dikarya</taxon>
        <taxon>Ascomycota</taxon>
        <taxon>Pezizomycotina</taxon>
        <taxon>Geoglossomycetes</taxon>
        <taxon>Geoglossales</taxon>
        <taxon>Geoglossaceae</taxon>
        <taxon>Glutinoglossum</taxon>
    </lineage>
</organism>
<evidence type="ECO:0000256" key="1">
    <source>
        <dbReference type="SAM" id="MobiDB-lite"/>
    </source>
</evidence>
<dbReference type="Gene3D" id="1.10.10.1400">
    <property type="entry name" value="Terminase, small subunit, N-terminal DNA-binding domain, HTH motif"/>
    <property type="match status" value="1"/>
</dbReference>
<name>A0A9P8HYV2_9PEZI</name>
<feature type="non-terminal residue" evidence="2">
    <location>
        <position position="1"/>
    </location>
</feature>
<dbReference type="GO" id="GO:0051276">
    <property type="term" value="P:chromosome organization"/>
    <property type="evidence" value="ECO:0007669"/>
    <property type="project" value="InterPro"/>
</dbReference>
<feature type="region of interest" description="Disordered" evidence="1">
    <location>
        <begin position="135"/>
        <end position="158"/>
    </location>
</feature>
<protein>
    <recommendedName>
        <fullName evidence="4">Terminase small subunit</fullName>
    </recommendedName>
</protein>
<evidence type="ECO:0008006" key="4">
    <source>
        <dbReference type="Google" id="ProtNLM"/>
    </source>
</evidence>
<dbReference type="AlphaFoldDB" id="A0A9P8HYV2"/>
<dbReference type="InterPro" id="IPR038713">
    <property type="entry name" value="Terminase_Gp1_N_sf"/>
</dbReference>
<evidence type="ECO:0000313" key="3">
    <source>
        <dbReference type="Proteomes" id="UP000698800"/>
    </source>
</evidence>
<gene>
    <name evidence="2" type="ORF">FGG08_007634</name>
</gene>